<protein>
    <submittedName>
        <fullName evidence="1">Uncharacterized protein</fullName>
    </submittedName>
</protein>
<dbReference type="InterPro" id="IPR032675">
    <property type="entry name" value="LRR_dom_sf"/>
</dbReference>
<dbReference type="SUPFAM" id="SSF52047">
    <property type="entry name" value="RNI-like"/>
    <property type="match status" value="1"/>
</dbReference>
<comment type="caution">
    <text evidence="1">The sequence shown here is derived from an EMBL/GenBank/DDBJ whole genome shotgun (WGS) entry which is preliminary data.</text>
</comment>
<gene>
    <name evidence="1" type="ORF">DdX_13580</name>
</gene>
<name>A0AAD4MSK3_9BILA</name>
<evidence type="ECO:0000313" key="2">
    <source>
        <dbReference type="Proteomes" id="UP001201812"/>
    </source>
</evidence>
<sequence length="160" mass="18768">MDRPQQRKDTSWKNFASLEYFDGLEVITLKNVSISDSSLMELSRHRRIRKLTLLDCKFLSTTAIVRAVRNCYNTLRYLEVNNMSLELCEGIFEVLDETRGPQSRPFNGSDSRILLCAPYSIHNLHPWVQWKNPPPFVPTFALEHTNSLRLPYEFEYEIIL</sequence>
<evidence type="ECO:0000313" key="1">
    <source>
        <dbReference type="EMBL" id="KAI1705442.1"/>
    </source>
</evidence>
<dbReference type="Gene3D" id="3.80.10.10">
    <property type="entry name" value="Ribonuclease Inhibitor"/>
    <property type="match status" value="1"/>
</dbReference>
<dbReference type="Proteomes" id="UP001201812">
    <property type="component" value="Unassembled WGS sequence"/>
</dbReference>
<keyword evidence="2" id="KW-1185">Reference proteome</keyword>
<organism evidence="1 2">
    <name type="scientific">Ditylenchus destructor</name>
    <dbReference type="NCBI Taxonomy" id="166010"/>
    <lineage>
        <taxon>Eukaryota</taxon>
        <taxon>Metazoa</taxon>
        <taxon>Ecdysozoa</taxon>
        <taxon>Nematoda</taxon>
        <taxon>Chromadorea</taxon>
        <taxon>Rhabditida</taxon>
        <taxon>Tylenchina</taxon>
        <taxon>Tylenchomorpha</taxon>
        <taxon>Sphaerularioidea</taxon>
        <taxon>Anguinidae</taxon>
        <taxon>Anguininae</taxon>
        <taxon>Ditylenchus</taxon>
    </lineage>
</organism>
<dbReference type="AlphaFoldDB" id="A0AAD4MSK3"/>
<proteinExistence type="predicted"/>
<dbReference type="EMBL" id="JAKKPZ010000056">
    <property type="protein sequence ID" value="KAI1705442.1"/>
    <property type="molecule type" value="Genomic_DNA"/>
</dbReference>
<accession>A0AAD4MSK3</accession>
<reference evidence="1" key="1">
    <citation type="submission" date="2022-01" db="EMBL/GenBank/DDBJ databases">
        <title>Genome Sequence Resource for Two Populations of Ditylenchus destructor, the Migratory Endoparasitic Phytonematode.</title>
        <authorList>
            <person name="Zhang H."/>
            <person name="Lin R."/>
            <person name="Xie B."/>
        </authorList>
    </citation>
    <scope>NUCLEOTIDE SEQUENCE</scope>
    <source>
        <strain evidence="1">BazhouSP</strain>
    </source>
</reference>